<gene>
    <name evidence="2" type="ORF">KO353_00990</name>
</gene>
<keyword evidence="3" id="KW-1185">Reference proteome</keyword>
<dbReference type="GO" id="GO:0003824">
    <property type="term" value="F:catalytic activity"/>
    <property type="evidence" value="ECO:0007669"/>
    <property type="project" value="InterPro"/>
</dbReference>
<dbReference type="InterPro" id="IPR000120">
    <property type="entry name" value="Amidase"/>
</dbReference>
<evidence type="ECO:0000313" key="2">
    <source>
        <dbReference type="EMBL" id="QXM24881.1"/>
    </source>
</evidence>
<protein>
    <submittedName>
        <fullName evidence="2">Amidase</fullName>
    </submittedName>
</protein>
<dbReference type="InterPro" id="IPR023631">
    <property type="entry name" value="Amidase_dom"/>
</dbReference>
<feature type="domain" description="Amidase" evidence="1">
    <location>
        <begin position="30"/>
        <end position="459"/>
    </location>
</feature>
<dbReference type="EMBL" id="CP076448">
    <property type="protein sequence ID" value="QXM24881.1"/>
    <property type="molecule type" value="Genomic_DNA"/>
</dbReference>
<dbReference type="AlphaFoldDB" id="A0A975YJQ5"/>
<organism evidence="2 3">
    <name type="scientific">Elioraea tepida</name>
    <dbReference type="NCBI Taxonomy" id="2843330"/>
    <lineage>
        <taxon>Bacteria</taxon>
        <taxon>Pseudomonadati</taxon>
        <taxon>Pseudomonadota</taxon>
        <taxon>Alphaproteobacteria</taxon>
        <taxon>Acetobacterales</taxon>
        <taxon>Elioraeaceae</taxon>
        <taxon>Elioraea</taxon>
    </lineage>
</organism>
<name>A0A975YJQ5_9PROT</name>
<dbReference type="PANTHER" id="PTHR11895:SF76">
    <property type="entry name" value="INDOLEACETAMIDE HYDROLASE"/>
    <property type="match status" value="1"/>
</dbReference>
<evidence type="ECO:0000313" key="3">
    <source>
        <dbReference type="Proteomes" id="UP000694001"/>
    </source>
</evidence>
<dbReference type="Pfam" id="PF01425">
    <property type="entry name" value="Amidase"/>
    <property type="match status" value="1"/>
</dbReference>
<dbReference type="PANTHER" id="PTHR11895">
    <property type="entry name" value="TRANSAMIDASE"/>
    <property type="match status" value="1"/>
</dbReference>
<dbReference type="KEGG" id="elio:KO353_00990"/>
<evidence type="ECO:0000259" key="1">
    <source>
        <dbReference type="Pfam" id="PF01425"/>
    </source>
</evidence>
<reference evidence="2" key="1">
    <citation type="submission" date="2021-06" db="EMBL/GenBank/DDBJ databases">
        <title>Elioraea tepida, sp. nov., a moderately thermophilic aerobic anoxygenic phototrophic bacterium isolated from an alkaline siliceous hot spring mat community in Yellowstone National Park, WY, USA.</title>
        <authorList>
            <person name="Saini M.K."/>
            <person name="Yoshida S."/>
            <person name="Sebastian A."/>
            <person name="Hirose S."/>
            <person name="Hara E."/>
            <person name="Tamaki H."/>
            <person name="Soulier N.T."/>
            <person name="Albert I."/>
            <person name="Hanada S."/>
            <person name="Bryant D.A."/>
            <person name="Tank M."/>
        </authorList>
    </citation>
    <scope>NUCLEOTIDE SEQUENCE</scope>
    <source>
        <strain evidence="2">MS-P2</strain>
    </source>
</reference>
<dbReference type="Proteomes" id="UP000694001">
    <property type="component" value="Chromosome"/>
</dbReference>
<sequence length="507" mass="53255">MPMSNTALCELSAIEQRRLIGRNTISPVDLLDAHLARIEQVNHAVNAIVSIDEAGARAAAKAAEAAVMAGEDLPLLHGLPVGIKDLEETKGLRTTYGSPQFATFVPEEDCGMVASLRAAGAVIVGKTNTPEFGAGANTINPVFGPTGNPFDPARSCAGSSGGSAVALATGMVPLATGSDLGGSLRNPAAYCGIVGFRPSPGLVPSEKRGLGWYPASVLGPMARNVPDLAFLLAAMVSDDPRDPLSRAVFGRKMVAPAEFHPLPELDPAALRVAVTADFGFAPTSAEVRSLFADRVARFRGLFASVTEAHPDMTGAERAFGVLRAEAFLAKHLPTYTTARHMLGPNVVENVEEGLRYTLADMAEAHVLQTQIYRRFGAFFREVDLIISPAMTVQPTPWTELAPREIDGRRLSTYYAWLALAYGVTLSTHPAIVLPCGVDSRGLPFGIQIVGPRGGDAFLLAAAAAIERALALIPGCGRPVPDLETLAKAPPIHSLPGADMLAHVGRAA</sequence>
<proteinExistence type="predicted"/>
<accession>A0A975YJQ5</accession>